<organism evidence="1 2">
    <name type="scientific">Romanomermis culicivorax</name>
    <name type="common">Nematode worm</name>
    <dbReference type="NCBI Taxonomy" id="13658"/>
    <lineage>
        <taxon>Eukaryota</taxon>
        <taxon>Metazoa</taxon>
        <taxon>Ecdysozoa</taxon>
        <taxon>Nematoda</taxon>
        <taxon>Enoplea</taxon>
        <taxon>Dorylaimia</taxon>
        <taxon>Mermithida</taxon>
        <taxon>Mermithoidea</taxon>
        <taxon>Mermithidae</taxon>
        <taxon>Romanomermis</taxon>
    </lineage>
</organism>
<keyword evidence="1" id="KW-1185">Reference proteome</keyword>
<accession>A0A915JY86</accession>
<reference evidence="2" key="1">
    <citation type="submission" date="2022-11" db="UniProtKB">
        <authorList>
            <consortium name="WormBaseParasite"/>
        </authorList>
    </citation>
    <scope>IDENTIFICATION</scope>
</reference>
<evidence type="ECO:0000313" key="1">
    <source>
        <dbReference type="Proteomes" id="UP000887565"/>
    </source>
</evidence>
<dbReference type="AlphaFoldDB" id="A0A915JY86"/>
<dbReference type="Proteomes" id="UP000887565">
    <property type="component" value="Unplaced"/>
</dbReference>
<protein>
    <submittedName>
        <fullName evidence="2">Uncharacterized protein</fullName>
    </submittedName>
</protein>
<evidence type="ECO:0000313" key="2">
    <source>
        <dbReference type="WBParaSite" id="nRc.2.0.1.t31416-RA"/>
    </source>
</evidence>
<dbReference type="WBParaSite" id="nRc.2.0.1.t31416-RA">
    <property type="protein sequence ID" value="nRc.2.0.1.t31416-RA"/>
    <property type="gene ID" value="nRc.2.0.1.g31416"/>
</dbReference>
<sequence>MCFGDGTTSDQHSLSWKFTFFFLQSERILIPMLLTDAFPICSNGVKRLPQTPVFGCRSNSVGQVHPKPPPGNLAQISLRVRSQASRSLGSQPGALVGVVGVF</sequence>
<proteinExistence type="predicted"/>
<name>A0A915JY86_ROMCU</name>